<accession>L7VWX8</accession>
<name>L7VWX8_9BACT</name>
<dbReference type="AlphaFoldDB" id="L7VWX8"/>
<sequence>MDPKRLKDVHDRLESLDDRLSYRLRARNAGSGRASLEQLEDRLRDVTEYTLELRTLVQDLLLGLVARPDSEPPAR</sequence>
<proteinExistence type="predicted"/>
<organism evidence="1">
    <name type="scientific">uncultured bacterium A1Q1_fos_517</name>
    <dbReference type="NCBI Taxonomy" id="1256582"/>
    <lineage>
        <taxon>Bacteria</taxon>
        <taxon>environmental samples</taxon>
    </lineage>
</organism>
<dbReference type="EMBL" id="JX649876">
    <property type="protein sequence ID" value="AGC71578.1"/>
    <property type="molecule type" value="Genomic_DNA"/>
</dbReference>
<evidence type="ECO:0000313" key="1">
    <source>
        <dbReference type="EMBL" id="AGC71578.1"/>
    </source>
</evidence>
<reference evidence="1" key="1">
    <citation type="submission" date="2012-09" db="EMBL/GenBank/DDBJ databases">
        <title>Metagenomic Characterization of a Microbial Community in Wastewater Detects High Levels of Antibiotic Resistance.</title>
        <authorList>
            <person name="Abrams M."/>
            <person name="Caldwell A."/>
            <person name="Vandaei E."/>
            <person name="Lee W."/>
            <person name="Perrott J."/>
            <person name="Khan S.Y."/>
            <person name="Ta J."/>
            <person name="Romero D."/>
            <person name="Nguyen V."/>
            <person name="Pourmand N."/>
            <person name="Ouverney C.C."/>
        </authorList>
    </citation>
    <scope>NUCLEOTIDE SEQUENCE</scope>
</reference>
<protein>
    <submittedName>
        <fullName evidence="1">Uncharacterized protein</fullName>
    </submittedName>
</protein>